<evidence type="ECO:0000259" key="4">
    <source>
        <dbReference type="PROSITE" id="PS01124"/>
    </source>
</evidence>
<dbReference type="InterPro" id="IPR018060">
    <property type="entry name" value="HTH_AraC"/>
</dbReference>
<comment type="caution">
    <text evidence="5">The sequence shown here is derived from an EMBL/GenBank/DDBJ whole genome shotgun (WGS) entry which is preliminary data.</text>
</comment>
<evidence type="ECO:0000256" key="2">
    <source>
        <dbReference type="ARBA" id="ARBA00023125"/>
    </source>
</evidence>
<keyword evidence="2" id="KW-0238">DNA-binding</keyword>
<evidence type="ECO:0000313" key="5">
    <source>
        <dbReference type="EMBL" id="TGD58241.1"/>
    </source>
</evidence>
<organism evidence="5 6">
    <name type="scientific">Flavobacterium humi</name>
    <dbReference type="NCBI Taxonomy" id="2562683"/>
    <lineage>
        <taxon>Bacteria</taxon>
        <taxon>Pseudomonadati</taxon>
        <taxon>Bacteroidota</taxon>
        <taxon>Flavobacteriia</taxon>
        <taxon>Flavobacteriales</taxon>
        <taxon>Flavobacteriaceae</taxon>
        <taxon>Flavobacterium</taxon>
    </lineage>
</organism>
<gene>
    <name evidence="5" type="ORF">E4635_09555</name>
</gene>
<proteinExistence type="predicted"/>
<dbReference type="OrthoDB" id="2666928at2"/>
<dbReference type="PANTHER" id="PTHR43280:SF32">
    <property type="entry name" value="TRANSCRIPTIONAL REGULATORY PROTEIN"/>
    <property type="match status" value="1"/>
</dbReference>
<dbReference type="GO" id="GO:0003700">
    <property type="term" value="F:DNA-binding transcription factor activity"/>
    <property type="evidence" value="ECO:0007669"/>
    <property type="project" value="InterPro"/>
</dbReference>
<protein>
    <submittedName>
        <fullName evidence="5">Helix-turn-helix domain-containing protein</fullName>
    </submittedName>
</protein>
<dbReference type="SUPFAM" id="SSF46689">
    <property type="entry name" value="Homeodomain-like"/>
    <property type="match status" value="1"/>
</dbReference>
<dbReference type="Pfam" id="PF02311">
    <property type="entry name" value="AraC_binding"/>
    <property type="match status" value="1"/>
</dbReference>
<evidence type="ECO:0000256" key="1">
    <source>
        <dbReference type="ARBA" id="ARBA00023015"/>
    </source>
</evidence>
<keyword evidence="6" id="KW-1185">Reference proteome</keyword>
<evidence type="ECO:0000313" key="6">
    <source>
        <dbReference type="Proteomes" id="UP000297407"/>
    </source>
</evidence>
<dbReference type="Proteomes" id="UP000297407">
    <property type="component" value="Unassembled WGS sequence"/>
</dbReference>
<dbReference type="InterPro" id="IPR037923">
    <property type="entry name" value="HTH-like"/>
</dbReference>
<dbReference type="RefSeq" id="WP_135526411.1">
    <property type="nucleotide sequence ID" value="NZ_SRLH01000004.1"/>
</dbReference>
<sequence>MTAQHAFTLVNSRNGSLFFKVLSFEDYSHFDHLQRLNYYAIILITAGSGKLNADFAEYDIRANDVLFFAPYQPFMITGSCPIEGIILYFHSDFYCIHNHQKEVACNGILFNNIYESPVLGLDDRELERFLSNIDLIKEEMKAAELAQHESLISYLKIILINLTRIKVRQAAERKISFSNEKEPFILQHLKDAIEQHYKTKHSASEYAELLNIAPNSLAKITKTHLNKTLTYLISERIVIEAKRELYLTSKPVKEIAYELGFNDEYYFSRFFKTNADVSPQLFRENVGFAKGEA</sequence>
<dbReference type="Gene3D" id="1.10.10.60">
    <property type="entry name" value="Homeodomain-like"/>
    <property type="match status" value="1"/>
</dbReference>
<evidence type="ECO:0000256" key="3">
    <source>
        <dbReference type="ARBA" id="ARBA00023163"/>
    </source>
</evidence>
<dbReference type="PROSITE" id="PS01124">
    <property type="entry name" value="HTH_ARAC_FAMILY_2"/>
    <property type="match status" value="1"/>
</dbReference>
<name>A0A4Z0L7N0_9FLAO</name>
<feature type="domain" description="HTH araC/xylS-type" evidence="4">
    <location>
        <begin position="187"/>
        <end position="285"/>
    </location>
</feature>
<dbReference type="SMART" id="SM00342">
    <property type="entry name" value="HTH_ARAC"/>
    <property type="match status" value="1"/>
</dbReference>
<reference evidence="5 6" key="1">
    <citation type="submission" date="2019-04" db="EMBL/GenBank/DDBJ databases">
        <title>Flavobacterium sp. strain DS2-A Genome sequencing and assembly.</title>
        <authorList>
            <person name="Kim I."/>
        </authorList>
    </citation>
    <scope>NUCLEOTIDE SEQUENCE [LARGE SCALE GENOMIC DNA]</scope>
    <source>
        <strain evidence="5 6">DS2-A</strain>
    </source>
</reference>
<dbReference type="Pfam" id="PF12833">
    <property type="entry name" value="HTH_18"/>
    <property type="match status" value="1"/>
</dbReference>
<accession>A0A4Z0L7N0</accession>
<dbReference type="GO" id="GO:0043565">
    <property type="term" value="F:sequence-specific DNA binding"/>
    <property type="evidence" value="ECO:0007669"/>
    <property type="project" value="InterPro"/>
</dbReference>
<dbReference type="InterPro" id="IPR009057">
    <property type="entry name" value="Homeodomain-like_sf"/>
</dbReference>
<keyword evidence="1" id="KW-0805">Transcription regulation</keyword>
<keyword evidence="3" id="KW-0804">Transcription</keyword>
<dbReference type="PANTHER" id="PTHR43280">
    <property type="entry name" value="ARAC-FAMILY TRANSCRIPTIONAL REGULATOR"/>
    <property type="match status" value="1"/>
</dbReference>
<dbReference type="EMBL" id="SRLH01000004">
    <property type="protein sequence ID" value="TGD58241.1"/>
    <property type="molecule type" value="Genomic_DNA"/>
</dbReference>
<dbReference type="SUPFAM" id="SSF51215">
    <property type="entry name" value="Regulatory protein AraC"/>
    <property type="match status" value="1"/>
</dbReference>
<dbReference type="InterPro" id="IPR003313">
    <property type="entry name" value="AraC-bd"/>
</dbReference>
<dbReference type="AlphaFoldDB" id="A0A4Z0L7N0"/>